<dbReference type="EMBL" id="CP003333">
    <property type="protein sequence ID" value="AFL68277.1"/>
    <property type="molecule type" value="Genomic_DNA"/>
</dbReference>
<dbReference type="eggNOG" id="COG0175">
    <property type="taxonomic scope" value="Bacteria"/>
</dbReference>
<evidence type="ECO:0000313" key="3">
    <source>
        <dbReference type="Proteomes" id="UP000006176"/>
    </source>
</evidence>
<name>I3XWF3_SULBS</name>
<dbReference type="KEGG" id="sba:Sulba_0976"/>
<dbReference type="RefSeq" id="WP_014769156.1">
    <property type="nucleotide sequence ID" value="NC_018002.1"/>
</dbReference>
<dbReference type="Pfam" id="PF01507">
    <property type="entry name" value="PAPS_reduct"/>
    <property type="match status" value="1"/>
</dbReference>
<dbReference type="PATRIC" id="fig|760154.4.peg.976"/>
<dbReference type="OrthoDB" id="9774475at2"/>
<feature type="domain" description="Phosphoadenosine phosphosulphate reductase" evidence="1">
    <location>
        <begin position="6"/>
        <end position="64"/>
    </location>
</feature>
<dbReference type="InterPro" id="IPR002500">
    <property type="entry name" value="PAPS_reduct_dom"/>
</dbReference>
<dbReference type="PANTHER" id="PTHR43196:SF2">
    <property type="entry name" value="PHOSPHOADENOSINE PHOSPHOSULFATE REDUCTASE"/>
    <property type="match status" value="1"/>
</dbReference>
<accession>I3XWF3</accession>
<gene>
    <name evidence="2" type="ordered locus">Sulba_0976</name>
</gene>
<dbReference type="Proteomes" id="UP000006176">
    <property type="component" value="Chromosome"/>
</dbReference>
<organism evidence="2 3">
    <name type="scientific">Sulfurospirillum barnesii (strain ATCC 700032 / DSM 10660 / SES-3)</name>
    <dbReference type="NCBI Taxonomy" id="760154"/>
    <lineage>
        <taxon>Bacteria</taxon>
        <taxon>Pseudomonadati</taxon>
        <taxon>Campylobacterota</taxon>
        <taxon>Epsilonproteobacteria</taxon>
        <taxon>Campylobacterales</taxon>
        <taxon>Sulfurospirillaceae</taxon>
        <taxon>Sulfurospirillum</taxon>
    </lineage>
</organism>
<proteinExistence type="predicted"/>
<dbReference type="HOGENOM" id="CLU_083274_0_0_7"/>
<evidence type="ECO:0000313" key="2">
    <source>
        <dbReference type="EMBL" id="AFL68277.1"/>
    </source>
</evidence>
<protein>
    <submittedName>
        <fullName evidence="2">PAPS reductase/FAD synthetase family protein</fullName>
    </submittedName>
</protein>
<keyword evidence="3" id="KW-1185">Reference proteome</keyword>
<sequence>MKNFKHIYSLSGGQDSTAMTVRALELGLPVDYIIFCDTGNEFPEMYDYLYALDTWLLKKYGIGITRLRSKDTLETLCFSPFTKGKRKGIIRGVPYASSMSFCTRELKKNISRNFAKKVDGAYMYLGYVARERHRMHEATEQYIFNKYPLIDWEWNEDNVSAYLKEMGIYNSLYDHFTRTGCMFCPKQTLASWKALYAHFPQQYKIAQSWEHKAKELNAHIKTFRSDYSLDDLAFRFERELQKEKNDKQIKFSFDWNEENVSCFCK</sequence>
<dbReference type="InterPro" id="IPR050128">
    <property type="entry name" value="Sulfate_adenylyltrnsfr_sub2"/>
</dbReference>
<reference evidence="2 3" key="1">
    <citation type="submission" date="2012-06" db="EMBL/GenBank/DDBJ databases">
        <title>Complete sequence of Sulfurospirillum barnesii SES-3.</title>
        <authorList>
            <consortium name="US DOE Joint Genome Institute"/>
            <person name="Lucas S."/>
            <person name="Han J."/>
            <person name="Lapidus A."/>
            <person name="Cheng J.-F."/>
            <person name="Goodwin L."/>
            <person name="Pitluck S."/>
            <person name="Peters L."/>
            <person name="Ovchinnikova G."/>
            <person name="Lu M."/>
            <person name="Detter J.C."/>
            <person name="Han C."/>
            <person name="Tapia R."/>
            <person name="Land M."/>
            <person name="Hauser L."/>
            <person name="Kyrpides N."/>
            <person name="Ivanova N."/>
            <person name="Pagani I."/>
            <person name="Stolz J."/>
            <person name="Arkin A."/>
            <person name="Dehal P."/>
            <person name="Oremland R."/>
            <person name="Saltikov C."/>
            <person name="Basu P."/>
            <person name="Hollibaugh J."/>
            <person name="Newman D."/>
            <person name="Stolyar S."/>
            <person name="Hazen T."/>
            <person name="Woyke T."/>
        </authorList>
    </citation>
    <scope>NUCLEOTIDE SEQUENCE [LARGE SCALE GENOMIC DNA]</scope>
    <source>
        <strain evidence="3">ATCC 700032 / DSM 10660 / SES-3</strain>
    </source>
</reference>
<evidence type="ECO:0000259" key="1">
    <source>
        <dbReference type="Pfam" id="PF01507"/>
    </source>
</evidence>
<dbReference type="Gene3D" id="3.40.50.620">
    <property type="entry name" value="HUPs"/>
    <property type="match status" value="1"/>
</dbReference>
<dbReference type="InterPro" id="IPR014729">
    <property type="entry name" value="Rossmann-like_a/b/a_fold"/>
</dbReference>
<dbReference type="PANTHER" id="PTHR43196">
    <property type="entry name" value="SULFATE ADENYLYLTRANSFERASE SUBUNIT 2"/>
    <property type="match status" value="1"/>
</dbReference>
<dbReference type="GO" id="GO:0003824">
    <property type="term" value="F:catalytic activity"/>
    <property type="evidence" value="ECO:0007669"/>
    <property type="project" value="InterPro"/>
</dbReference>
<dbReference type="SUPFAM" id="SSF52402">
    <property type="entry name" value="Adenine nucleotide alpha hydrolases-like"/>
    <property type="match status" value="1"/>
</dbReference>
<dbReference type="AlphaFoldDB" id="I3XWF3"/>
<dbReference type="STRING" id="760154.Sulba_0976"/>